<evidence type="ECO:0000256" key="4">
    <source>
        <dbReference type="ARBA" id="ARBA00022723"/>
    </source>
</evidence>
<sequence>MRRVYLDANATEPLRPEARAAVLAALELSGNPSSVHAEGRAARRCLEESRERLAATLGVRPEAIVFTSGGTEANALAVAGLAASGRRVLVSATEHDCVRRAVAGAETVPVDGNGVVSLEALGERLADDPRPALVCLMLANNETGTVQPITEVAALCRRFGALLHIDAVQAPGRLPLAEAVAAADTLALSGHKAGGPKGAGALVVQRTATPAALLRGGGQERGLRAGTEPLPAIAGLAAAVEAAEAWCRAGGAERLAALKARLADGLAARVPAARLLCATVPTLPNTLALALPGVAATTQVMALDLAGVAVSAGAACSSGKVAESHVLAAMGLGPLAGQTIRVSLPWTATEADVDAFLDAYAAMAGRLARHAA</sequence>
<evidence type="ECO:0000313" key="9">
    <source>
        <dbReference type="EMBL" id="QXM23666.1"/>
    </source>
</evidence>
<keyword evidence="5" id="KW-0663">Pyridoxal phosphate</keyword>
<keyword evidence="10" id="KW-1185">Reference proteome</keyword>
<dbReference type="Pfam" id="PF00266">
    <property type="entry name" value="Aminotran_5"/>
    <property type="match status" value="1"/>
</dbReference>
<evidence type="ECO:0000256" key="1">
    <source>
        <dbReference type="ARBA" id="ARBA00001933"/>
    </source>
</evidence>
<gene>
    <name evidence="9" type="ORF">KO353_10110</name>
</gene>
<evidence type="ECO:0000256" key="6">
    <source>
        <dbReference type="ARBA" id="ARBA00023004"/>
    </source>
</evidence>
<dbReference type="InterPro" id="IPR016454">
    <property type="entry name" value="Cysteine_dSase"/>
</dbReference>
<organism evidence="9 10">
    <name type="scientific">Elioraea tepida</name>
    <dbReference type="NCBI Taxonomy" id="2843330"/>
    <lineage>
        <taxon>Bacteria</taxon>
        <taxon>Pseudomonadati</taxon>
        <taxon>Pseudomonadota</taxon>
        <taxon>Alphaproteobacteria</taxon>
        <taxon>Acetobacterales</taxon>
        <taxon>Elioraeaceae</taxon>
        <taxon>Elioraea</taxon>
    </lineage>
</organism>
<keyword evidence="4" id="KW-0479">Metal-binding</keyword>
<evidence type="ECO:0000256" key="7">
    <source>
        <dbReference type="ARBA" id="ARBA00023014"/>
    </source>
</evidence>
<dbReference type="PIRSF" id="PIRSF005572">
    <property type="entry name" value="NifS"/>
    <property type="match status" value="1"/>
</dbReference>
<dbReference type="AlphaFoldDB" id="A0A975YIL4"/>
<keyword evidence="3" id="KW-0808">Transferase</keyword>
<reference evidence="9" key="1">
    <citation type="submission" date="2021-06" db="EMBL/GenBank/DDBJ databases">
        <title>Elioraea tepida, sp. nov., a moderately thermophilic aerobic anoxygenic phototrophic bacterium isolated from an alkaline siliceous hot spring mat community in Yellowstone National Park, WY, USA.</title>
        <authorList>
            <person name="Saini M.K."/>
            <person name="Yoshida S."/>
            <person name="Sebastian A."/>
            <person name="Hirose S."/>
            <person name="Hara E."/>
            <person name="Tamaki H."/>
            <person name="Soulier N.T."/>
            <person name="Albert I."/>
            <person name="Hanada S."/>
            <person name="Bryant D.A."/>
            <person name="Tank M."/>
        </authorList>
    </citation>
    <scope>NUCLEOTIDE SEQUENCE</scope>
    <source>
        <strain evidence="9">MS-P2</strain>
    </source>
</reference>
<dbReference type="KEGG" id="elio:KO353_10110"/>
<dbReference type="PANTHER" id="PTHR11601">
    <property type="entry name" value="CYSTEINE DESULFURYLASE FAMILY MEMBER"/>
    <property type="match status" value="1"/>
</dbReference>
<evidence type="ECO:0000256" key="3">
    <source>
        <dbReference type="ARBA" id="ARBA00022679"/>
    </source>
</evidence>
<dbReference type="PANTHER" id="PTHR11601:SF34">
    <property type="entry name" value="CYSTEINE DESULFURASE"/>
    <property type="match status" value="1"/>
</dbReference>
<accession>A0A975YIL4</accession>
<dbReference type="InterPro" id="IPR000192">
    <property type="entry name" value="Aminotrans_V_dom"/>
</dbReference>
<evidence type="ECO:0000256" key="2">
    <source>
        <dbReference type="ARBA" id="ARBA00013558"/>
    </source>
</evidence>
<evidence type="ECO:0000256" key="5">
    <source>
        <dbReference type="ARBA" id="ARBA00022898"/>
    </source>
</evidence>
<evidence type="ECO:0000259" key="8">
    <source>
        <dbReference type="Pfam" id="PF00266"/>
    </source>
</evidence>
<proteinExistence type="predicted"/>
<dbReference type="RefSeq" id="WP_218284551.1">
    <property type="nucleotide sequence ID" value="NZ_CP076448.1"/>
</dbReference>
<keyword evidence="6" id="KW-0408">Iron</keyword>
<keyword evidence="7" id="KW-0411">Iron-sulfur</keyword>
<comment type="cofactor">
    <cofactor evidence="1">
        <name>pyridoxal 5'-phosphate</name>
        <dbReference type="ChEBI" id="CHEBI:597326"/>
    </cofactor>
</comment>
<feature type="domain" description="Aminotransferase class V" evidence="8">
    <location>
        <begin position="4"/>
        <end position="356"/>
    </location>
</feature>
<dbReference type="Proteomes" id="UP000694001">
    <property type="component" value="Chromosome"/>
</dbReference>
<dbReference type="EMBL" id="CP076448">
    <property type="protein sequence ID" value="QXM23666.1"/>
    <property type="molecule type" value="Genomic_DNA"/>
</dbReference>
<evidence type="ECO:0000313" key="10">
    <source>
        <dbReference type="Proteomes" id="UP000694001"/>
    </source>
</evidence>
<protein>
    <recommendedName>
        <fullName evidence="2">Cysteine desulfurase</fullName>
    </recommendedName>
</protein>
<name>A0A975YIL4_9PROT</name>